<dbReference type="RefSeq" id="WP_253210164.1">
    <property type="nucleotide sequence ID" value="NZ_JACACB010000022.1"/>
</dbReference>
<dbReference type="InterPro" id="IPR025935">
    <property type="entry name" value="AbiH"/>
</dbReference>
<dbReference type="Proteomes" id="UP001057280">
    <property type="component" value="Unassembled WGS sequence"/>
</dbReference>
<reference evidence="1" key="2">
    <citation type="journal article" date="2021" name="BMC Microbiol.">
        <title>The diversity among the species Tetragenococcus halophilus including new isolates from a lupine seed fermentation.</title>
        <authorList>
            <person name="Link T."/>
            <person name="Vogel R.F."/>
            <person name="Ehrmann M.A."/>
        </authorList>
    </citation>
    <scope>NUCLEOTIDE SEQUENCE</scope>
    <source>
        <strain evidence="1">TMW 2.2257</strain>
    </source>
</reference>
<protein>
    <recommendedName>
        <fullName evidence="3">Bacteriophage abortive infection AbiH</fullName>
    </recommendedName>
</protein>
<dbReference type="Pfam" id="PF14253">
    <property type="entry name" value="AbiH"/>
    <property type="match status" value="1"/>
</dbReference>
<dbReference type="EMBL" id="JACACB010000022">
    <property type="protein sequence ID" value="MCO8298418.1"/>
    <property type="molecule type" value="Genomic_DNA"/>
</dbReference>
<comment type="caution">
    <text evidence="1">The sequence shown here is derived from an EMBL/GenBank/DDBJ whole genome shotgun (WGS) entry which is preliminary data.</text>
</comment>
<gene>
    <name evidence="1" type="ORF">HXW75_08015</name>
</gene>
<evidence type="ECO:0000313" key="2">
    <source>
        <dbReference type="Proteomes" id="UP001057280"/>
    </source>
</evidence>
<evidence type="ECO:0000313" key="1">
    <source>
        <dbReference type="EMBL" id="MCO8298418.1"/>
    </source>
</evidence>
<evidence type="ECO:0008006" key="3">
    <source>
        <dbReference type="Google" id="ProtNLM"/>
    </source>
</evidence>
<reference evidence="1" key="1">
    <citation type="submission" date="2020-06" db="EMBL/GenBank/DDBJ databases">
        <authorList>
            <person name="Link T."/>
            <person name="Ehrmann M."/>
        </authorList>
    </citation>
    <scope>NUCLEOTIDE SEQUENCE</scope>
    <source>
        <strain evidence="1">TMW 2.2257</strain>
    </source>
</reference>
<sequence length="287" mass="34193">MTNNILILGNGFDIDHFNGSTLEGMTSLESLAKYIYEHDKYLYNKLEKQLQKENRDWGELEQVEQPLDINDEEETKRFLEKIKAWAKEIDEKCCSKRNNIKTYDNFQTFLDTNNPITFSFNYTDTIKNLYNIGNNEIIKLHYGNLPYFDFGNNYDPSKQKKAILGIEKFLKEIKENTTKSEKIANLKMMKETLYKYLSQHDVEINLYIYGAKLEGSDFKYFEEIFEEFEELECYKTLNIFLKRDSPELLKKITNFVNNNKGRNRYEINKLPIGTFWESSFSIINKWK</sequence>
<proteinExistence type="predicted"/>
<name>A0AB35HQ52_TETHA</name>
<organism evidence="1 2">
    <name type="scientific">Tetragenococcus halophilus</name>
    <name type="common">Pediococcus halophilus</name>
    <dbReference type="NCBI Taxonomy" id="51669"/>
    <lineage>
        <taxon>Bacteria</taxon>
        <taxon>Bacillati</taxon>
        <taxon>Bacillota</taxon>
        <taxon>Bacilli</taxon>
        <taxon>Lactobacillales</taxon>
        <taxon>Enterococcaceae</taxon>
        <taxon>Tetragenococcus</taxon>
    </lineage>
</organism>
<dbReference type="AlphaFoldDB" id="A0AB35HQ52"/>
<accession>A0AB35HQ52</accession>